<dbReference type="SUPFAM" id="SSF55347">
    <property type="entry name" value="Glyceraldehyde-3-phosphate dehydrogenase-like, C-terminal domain"/>
    <property type="match status" value="1"/>
</dbReference>
<dbReference type="Proteomes" id="UP000184406">
    <property type="component" value="Unassembled WGS sequence"/>
</dbReference>
<gene>
    <name evidence="5" type="ORF">SAMN03080594_101583</name>
</gene>
<dbReference type="OrthoDB" id="9815825at2"/>
<evidence type="ECO:0000259" key="4">
    <source>
        <dbReference type="Pfam" id="PF22725"/>
    </source>
</evidence>
<keyword evidence="2" id="KW-0560">Oxidoreductase</keyword>
<dbReference type="PANTHER" id="PTHR22604:SF105">
    <property type="entry name" value="TRANS-1,2-DIHYDROBENZENE-1,2-DIOL DEHYDROGENASE"/>
    <property type="match status" value="1"/>
</dbReference>
<reference evidence="6" key="1">
    <citation type="submission" date="2016-11" db="EMBL/GenBank/DDBJ databases">
        <authorList>
            <person name="Varghese N."/>
            <person name="Submissions S."/>
        </authorList>
    </citation>
    <scope>NUCLEOTIDE SEQUENCE [LARGE SCALE GENOMIC DNA]</scope>
    <source>
        <strain evidence="6">DSM 17539</strain>
    </source>
</reference>
<name>A0A1M4UDC4_9FLAO</name>
<evidence type="ECO:0000313" key="5">
    <source>
        <dbReference type="EMBL" id="SHE54861.1"/>
    </source>
</evidence>
<dbReference type="AlphaFoldDB" id="A0A1M4UDC4"/>
<dbReference type="Pfam" id="PF01408">
    <property type="entry name" value="GFO_IDH_MocA"/>
    <property type="match status" value="1"/>
</dbReference>
<protein>
    <submittedName>
        <fullName evidence="5">Predicted dehydrogenase</fullName>
    </submittedName>
</protein>
<feature type="domain" description="GFO/IDH/MocA-like oxidoreductase" evidence="4">
    <location>
        <begin position="135"/>
        <end position="249"/>
    </location>
</feature>
<dbReference type="InterPro" id="IPR036291">
    <property type="entry name" value="NAD(P)-bd_dom_sf"/>
</dbReference>
<keyword evidence="6" id="KW-1185">Reference proteome</keyword>
<dbReference type="GO" id="GO:0016491">
    <property type="term" value="F:oxidoreductase activity"/>
    <property type="evidence" value="ECO:0007669"/>
    <property type="project" value="UniProtKB-KW"/>
</dbReference>
<proteinExistence type="inferred from homology"/>
<comment type="similarity">
    <text evidence="1">Belongs to the Gfo/Idh/MocA family.</text>
</comment>
<dbReference type="Gene3D" id="3.30.360.10">
    <property type="entry name" value="Dihydrodipicolinate Reductase, domain 2"/>
    <property type="match status" value="1"/>
</dbReference>
<dbReference type="Gene3D" id="3.40.50.720">
    <property type="entry name" value="NAD(P)-binding Rossmann-like Domain"/>
    <property type="match status" value="1"/>
</dbReference>
<dbReference type="GO" id="GO:0000166">
    <property type="term" value="F:nucleotide binding"/>
    <property type="evidence" value="ECO:0007669"/>
    <property type="project" value="InterPro"/>
</dbReference>
<dbReference type="InterPro" id="IPR050984">
    <property type="entry name" value="Gfo/Idh/MocA_domain"/>
</dbReference>
<feature type="domain" description="Gfo/Idh/MocA-like oxidoreductase N-terminal" evidence="3">
    <location>
        <begin position="5"/>
        <end position="118"/>
    </location>
</feature>
<dbReference type="InterPro" id="IPR000683">
    <property type="entry name" value="Gfo/Idh/MocA-like_OxRdtase_N"/>
</dbReference>
<evidence type="ECO:0000313" key="6">
    <source>
        <dbReference type="Proteomes" id="UP000184406"/>
    </source>
</evidence>
<dbReference type="Pfam" id="PF22725">
    <property type="entry name" value="GFO_IDH_MocA_C3"/>
    <property type="match status" value="1"/>
</dbReference>
<dbReference type="PANTHER" id="PTHR22604">
    <property type="entry name" value="OXIDOREDUCTASES"/>
    <property type="match status" value="1"/>
</dbReference>
<organism evidence="5 6">
    <name type="scientific">Arenibacter palladensis</name>
    <dbReference type="NCBI Taxonomy" id="237373"/>
    <lineage>
        <taxon>Bacteria</taxon>
        <taxon>Pseudomonadati</taxon>
        <taxon>Bacteroidota</taxon>
        <taxon>Flavobacteriia</taxon>
        <taxon>Flavobacteriales</taxon>
        <taxon>Flavobacteriaceae</taxon>
        <taxon>Arenibacter</taxon>
    </lineage>
</organism>
<sequence length="330" mass="37172">MGKKLKWGILGTAHIATEHVIPAMLNCQYGEVYAIASRNLEKAKAISKPFKIEKPYGSYEELLANKEVDAVYIPLPNHLHVQWAIKALEANKHVLVEKPIGLSSQEAQKLLQEAKKYPHLKVMEAFMYRHHPQWIKVKELVDQKVIGDIKTIQSSFSFYEDDPNSIVNNKEFGGGSLMDIGCYPISLSRFLFNSEPKSISSVIEYHPEFKVDVLASGILEFEAGTSVFFSATQLADNQQAQIFGTKGNIKFELPFNPPIDRPSKIWVTIGEECQTIEFETCNQYTIQADLFALAAKDNTPVPTPLEDAVKNMIVIEKLEESNLKGQRILM</sequence>
<evidence type="ECO:0000256" key="1">
    <source>
        <dbReference type="ARBA" id="ARBA00010928"/>
    </source>
</evidence>
<dbReference type="SUPFAM" id="SSF51735">
    <property type="entry name" value="NAD(P)-binding Rossmann-fold domains"/>
    <property type="match status" value="1"/>
</dbReference>
<evidence type="ECO:0000256" key="2">
    <source>
        <dbReference type="ARBA" id="ARBA00023002"/>
    </source>
</evidence>
<accession>A0A1M4UDC4</accession>
<dbReference type="RefSeq" id="WP_072860212.1">
    <property type="nucleotide sequence ID" value="NZ_FQUX01000001.1"/>
</dbReference>
<dbReference type="EMBL" id="FQUX01000001">
    <property type="protein sequence ID" value="SHE54861.1"/>
    <property type="molecule type" value="Genomic_DNA"/>
</dbReference>
<evidence type="ECO:0000259" key="3">
    <source>
        <dbReference type="Pfam" id="PF01408"/>
    </source>
</evidence>
<dbReference type="InterPro" id="IPR055170">
    <property type="entry name" value="GFO_IDH_MocA-like_dom"/>
</dbReference>